<dbReference type="OrthoDB" id="7838326at2"/>
<dbReference type="Proteomes" id="UP000264310">
    <property type="component" value="Unassembled WGS sequence"/>
</dbReference>
<keyword evidence="2" id="KW-1185">Reference proteome</keyword>
<dbReference type="EMBL" id="QURL01000001">
    <property type="protein sequence ID" value="RFC65948.1"/>
    <property type="molecule type" value="Genomic_DNA"/>
</dbReference>
<gene>
    <name evidence="1" type="ORF">DYI37_00165</name>
</gene>
<proteinExistence type="predicted"/>
<dbReference type="AlphaFoldDB" id="A0A371X9N9"/>
<evidence type="ECO:0000313" key="1">
    <source>
        <dbReference type="EMBL" id="RFC65948.1"/>
    </source>
</evidence>
<organism evidence="1 2">
    <name type="scientific">Fulvimarina endophytica</name>
    <dbReference type="NCBI Taxonomy" id="2293836"/>
    <lineage>
        <taxon>Bacteria</taxon>
        <taxon>Pseudomonadati</taxon>
        <taxon>Pseudomonadota</taxon>
        <taxon>Alphaproteobacteria</taxon>
        <taxon>Hyphomicrobiales</taxon>
        <taxon>Aurantimonadaceae</taxon>
        <taxon>Fulvimarina</taxon>
    </lineage>
</organism>
<evidence type="ECO:0000313" key="2">
    <source>
        <dbReference type="Proteomes" id="UP000264310"/>
    </source>
</evidence>
<protein>
    <submittedName>
        <fullName evidence="1">Uncharacterized protein</fullName>
    </submittedName>
</protein>
<reference evidence="1 2" key="1">
    <citation type="submission" date="2018-08" db="EMBL/GenBank/DDBJ databases">
        <title>Fulvimarina sp. 85, whole genome shotgun sequence.</title>
        <authorList>
            <person name="Tuo L."/>
        </authorList>
    </citation>
    <scope>NUCLEOTIDE SEQUENCE [LARGE SCALE GENOMIC DNA]</scope>
    <source>
        <strain evidence="1 2">85</strain>
    </source>
</reference>
<sequence length="86" mass="9643">MINSDDIDPDEPARPEIPLPRLYERDIDVLLREELLFGRPVQSPFLDALNFPQSAQFLSGHLSVVEVTGETGILVNRRGFPGDRLA</sequence>
<name>A0A371X9N9_9HYPH</name>
<comment type="caution">
    <text evidence="1">The sequence shown here is derived from an EMBL/GenBank/DDBJ whole genome shotgun (WGS) entry which is preliminary data.</text>
</comment>
<accession>A0A371X9N9</accession>
<dbReference type="RefSeq" id="WP_116681197.1">
    <property type="nucleotide sequence ID" value="NZ_QURL01000001.1"/>
</dbReference>